<evidence type="ECO:0000259" key="1">
    <source>
        <dbReference type="Pfam" id="PF01494"/>
    </source>
</evidence>
<reference evidence="2" key="1">
    <citation type="submission" date="2019-03" db="EMBL/GenBank/DDBJ databases">
        <title>Lake Tanganyika Metagenome-Assembled Genomes (MAGs).</title>
        <authorList>
            <person name="Tran P."/>
        </authorList>
    </citation>
    <scope>NUCLEOTIDE SEQUENCE</scope>
    <source>
        <strain evidence="2">M_DeepCast_50m_m2_156</strain>
    </source>
</reference>
<name>A0A8T4C714_9ARCH</name>
<organism evidence="2 3">
    <name type="scientific">Candidatus Iainarchaeum sp</name>
    <dbReference type="NCBI Taxonomy" id="3101447"/>
    <lineage>
        <taxon>Archaea</taxon>
        <taxon>Candidatus Iainarchaeota</taxon>
        <taxon>Candidatus Iainarchaeia</taxon>
        <taxon>Candidatus Iainarchaeales</taxon>
        <taxon>Candidatus Iainarchaeaceae</taxon>
        <taxon>Candidatus Iainarchaeum</taxon>
    </lineage>
</organism>
<dbReference type="EMBL" id="VGJJ01000001">
    <property type="protein sequence ID" value="MBM3281740.1"/>
    <property type="molecule type" value="Genomic_DNA"/>
</dbReference>
<comment type="caution">
    <text evidence="2">The sequence shown here is derived from an EMBL/GenBank/DDBJ whole genome shotgun (WGS) entry which is preliminary data.</text>
</comment>
<dbReference type="PRINTS" id="PR00420">
    <property type="entry name" value="RNGMNOXGNASE"/>
</dbReference>
<dbReference type="GO" id="GO:0071949">
    <property type="term" value="F:FAD binding"/>
    <property type="evidence" value="ECO:0007669"/>
    <property type="project" value="InterPro"/>
</dbReference>
<evidence type="ECO:0000313" key="2">
    <source>
        <dbReference type="EMBL" id="MBM3281740.1"/>
    </source>
</evidence>
<dbReference type="Gene3D" id="3.30.9.10">
    <property type="entry name" value="D-Amino Acid Oxidase, subunit A, domain 2"/>
    <property type="match status" value="1"/>
</dbReference>
<dbReference type="InterPro" id="IPR002938">
    <property type="entry name" value="FAD-bd"/>
</dbReference>
<dbReference type="PANTHER" id="PTHR42685">
    <property type="entry name" value="GERANYLGERANYL DIPHOSPHATE REDUCTASE"/>
    <property type="match status" value="1"/>
</dbReference>
<proteinExistence type="predicted"/>
<feature type="domain" description="FAD-binding" evidence="1">
    <location>
        <begin position="4"/>
        <end position="203"/>
    </location>
</feature>
<sequence length="383" mass="42522">MDRHVSVIGAGSAGLRLARKLAENNIPVTVFEDHAEIGIPEHCSGLISARNTETLGFDLKDSFTNTIYGAKIYSPNNTQLRIESKKPVAHVMDRSLFDKTLYQQAKKAGAEIVLNTSVMNVKGNTIFTQSKGKGGVKKADIMVAADGVNSRLRKVVGIESKASDFVHSYQVKASGNFDPRFVELYFSESFAPHFFAWVIPENESSAKIGLGCKVGVNPVHAFKKFLKEKQIDVHIKSDNSFLIPCAPPIRTLTKDNMLLLGDAAYQTKATTGGGIIMNCKSADILATSIHDHIHHHTPLNEYEKRMEPIFKELELHYKIHTYQSRQTDAQLDKLFLKLKDAGMEHFLSNHGDMDEPSRFVSKMITQPGIISLIPEAVKFALIK</sequence>
<protein>
    <submittedName>
        <fullName evidence="2">NAD(P)/FAD-dependent oxidoreductase</fullName>
    </submittedName>
</protein>
<dbReference type="Pfam" id="PF01494">
    <property type="entry name" value="FAD_binding_3"/>
    <property type="match status" value="1"/>
</dbReference>
<dbReference type="SUPFAM" id="SSF51905">
    <property type="entry name" value="FAD/NAD(P)-binding domain"/>
    <property type="match status" value="1"/>
</dbReference>
<dbReference type="PANTHER" id="PTHR42685:SF21">
    <property type="entry name" value="DEHYDROGENASE (FLAVOPROTEIN)-LIKE PROTEIN"/>
    <property type="match status" value="1"/>
</dbReference>
<dbReference type="InterPro" id="IPR036188">
    <property type="entry name" value="FAD/NAD-bd_sf"/>
</dbReference>
<dbReference type="Gene3D" id="3.50.50.60">
    <property type="entry name" value="FAD/NAD(P)-binding domain"/>
    <property type="match status" value="1"/>
</dbReference>
<gene>
    <name evidence="2" type="ORF">FJY86_00140</name>
</gene>
<evidence type="ECO:0000313" key="3">
    <source>
        <dbReference type="Proteomes" id="UP000774699"/>
    </source>
</evidence>
<accession>A0A8T4C714</accession>
<dbReference type="AlphaFoldDB" id="A0A8T4C714"/>
<dbReference type="Proteomes" id="UP000774699">
    <property type="component" value="Unassembled WGS sequence"/>
</dbReference>
<dbReference type="InterPro" id="IPR050407">
    <property type="entry name" value="Geranylgeranyl_reductase"/>
</dbReference>
<dbReference type="GO" id="GO:0016628">
    <property type="term" value="F:oxidoreductase activity, acting on the CH-CH group of donors, NAD or NADP as acceptor"/>
    <property type="evidence" value="ECO:0007669"/>
    <property type="project" value="InterPro"/>
</dbReference>
<dbReference type="InterPro" id="IPR011777">
    <property type="entry name" value="Geranylgeranyl_Rdtase_fam"/>
</dbReference>
<dbReference type="NCBIfam" id="TIGR02032">
    <property type="entry name" value="GG-red-SF"/>
    <property type="match status" value="1"/>
</dbReference>